<dbReference type="eggNOG" id="ENOG5033Z0N">
    <property type="taxonomic scope" value="Bacteria"/>
</dbReference>
<organism evidence="1 2">
    <name type="scientific">Acetivibrio clariflavus (strain DSM 19732 / NBRC 101661 / EBR45)</name>
    <name type="common">Clostridium clariflavum</name>
    <dbReference type="NCBI Taxonomy" id="720554"/>
    <lineage>
        <taxon>Bacteria</taxon>
        <taxon>Bacillati</taxon>
        <taxon>Bacillota</taxon>
        <taxon>Clostridia</taxon>
        <taxon>Eubacteriales</taxon>
        <taxon>Oscillospiraceae</taxon>
        <taxon>Acetivibrio</taxon>
    </lineage>
</organism>
<sequence length="112" mass="12728">MGTPVRIVNYETDEYYDCPFYIKGGLYGSGILGDYIYCVSAGARECLYNDVPNNHIFKINRNSLTMEIISDDIGYIARDLEVSPNGKIYITSNGEIKMTDPNIYLRRQPVDI</sequence>
<reference evidence="2" key="1">
    <citation type="submission" date="2011-12" db="EMBL/GenBank/DDBJ databases">
        <title>Complete sequence of Clostridium clariflavum DSM 19732.</title>
        <authorList>
            <consortium name="US DOE Joint Genome Institute"/>
            <person name="Lucas S."/>
            <person name="Han J."/>
            <person name="Lapidus A."/>
            <person name="Cheng J.-F."/>
            <person name="Goodwin L."/>
            <person name="Pitluck S."/>
            <person name="Peters L."/>
            <person name="Teshima H."/>
            <person name="Detter J.C."/>
            <person name="Han C."/>
            <person name="Tapia R."/>
            <person name="Land M."/>
            <person name="Hauser L."/>
            <person name="Kyrpides N."/>
            <person name="Ivanova N."/>
            <person name="Pagani I."/>
            <person name="Kitzmiller T."/>
            <person name="Lynd L."/>
            <person name="Izquierdo J."/>
            <person name="Woyke T."/>
        </authorList>
    </citation>
    <scope>NUCLEOTIDE SEQUENCE [LARGE SCALE GENOMIC DNA]</scope>
    <source>
        <strain evidence="2">DSM 19732 / NBRC 101661 / EBR45</strain>
    </source>
</reference>
<keyword evidence="2" id="KW-1185">Reference proteome</keyword>
<gene>
    <name evidence="1" type="ordered locus">Clocl_1924</name>
</gene>
<reference evidence="1 2" key="2">
    <citation type="journal article" date="2012" name="Stand. Genomic Sci.">
        <title>Complete Genome Sequence of Clostridium clariflavum DSM 19732.</title>
        <authorList>
            <person name="Izquierdo J.A."/>
            <person name="Goodwin L."/>
            <person name="Davenport K.W."/>
            <person name="Teshima H."/>
            <person name="Bruce D."/>
            <person name="Detter C."/>
            <person name="Tapia R."/>
            <person name="Han S."/>
            <person name="Land M."/>
            <person name="Hauser L."/>
            <person name="Jeffries C.D."/>
            <person name="Han J."/>
            <person name="Pitluck S."/>
            <person name="Nolan M."/>
            <person name="Chen A."/>
            <person name="Huntemann M."/>
            <person name="Mavromatis K."/>
            <person name="Mikhailova N."/>
            <person name="Liolios K."/>
            <person name="Woyke T."/>
            <person name="Lynd L.R."/>
        </authorList>
    </citation>
    <scope>NUCLEOTIDE SEQUENCE [LARGE SCALE GENOMIC DNA]</scope>
    <source>
        <strain evidence="2">DSM 19732 / NBRC 101661 / EBR45</strain>
    </source>
</reference>
<dbReference type="HOGENOM" id="CLU_2141515_0_0_9"/>
<dbReference type="Proteomes" id="UP000005435">
    <property type="component" value="Chromosome"/>
</dbReference>
<accession>G8LVD7</accession>
<dbReference type="SUPFAM" id="SSF75011">
    <property type="entry name" value="3-carboxy-cis,cis-mucoante lactonizing enzyme"/>
    <property type="match status" value="1"/>
</dbReference>
<name>G8LVD7_ACECE</name>
<proteinExistence type="predicted"/>
<dbReference type="KEGG" id="ccl:Clocl_1924"/>
<dbReference type="OrthoDB" id="416975at186801"/>
<dbReference type="STRING" id="720554.Clocl_1924"/>
<dbReference type="EMBL" id="CP003065">
    <property type="protein sequence ID" value="AEV68526.1"/>
    <property type="molecule type" value="Genomic_DNA"/>
</dbReference>
<evidence type="ECO:0000313" key="1">
    <source>
        <dbReference type="EMBL" id="AEV68526.1"/>
    </source>
</evidence>
<evidence type="ECO:0000313" key="2">
    <source>
        <dbReference type="Proteomes" id="UP000005435"/>
    </source>
</evidence>
<dbReference type="AlphaFoldDB" id="G8LVD7"/>
<protein>
    <submittedName>
        <fullName evidence="1">Uncharacterized protein</fullName>
    </submittedName>
</protein>